<evidence type="ECO:0000256" key="1">
    <source>
        <dbReference type="SAM" id="MobiDB-lite"/>
    </source>
</evidence>
<evidence type="ECO:0000313" key="3">
    <source>
        <dbReference type="Proteomes" id="UP000828390"/>
    </source>
</evidence>
<organism evidence="2 3">
    <name type="scientific">Dreissena polymorpha</name>
    <name type="common">Zebra mussel</name>
    <name type="synonym">Mytilus polymorpha</name>
    <dbReference type="NCBI Taxonomy" id="45954"/>
    <lineage>
        <taxon>Eukaryota</taxon>
        <taxon>Metazoa</taxon>
        <taxon>Spiralia</taxon>
        <taxon>Lophotrochozoa</taxon>
        <taxon>Mollusca</taxon>
        <taxon>Bivalvia</taxon>
        <taxon>Autobranchia</taxon>
        <taxon>Heteroconchia</taxon>
        <taxon>Euheterodonta</taxon>
        <taxon>Imparidentia</taxon>
        <taxon>Neoheterodontei</taxon>
        <taxon>Myida</taxon>
        <taxon>Dreissenoidea</taxon>
        <taxon>Dreissenidae</taxon>
        <taxon>Dreissena</taxon>
    </lineage>
</organism>
<reference evidence="2" key="1">
    <citation type="journal article" date="2019" name="bioRxiv">
        <title>The Genome of the Zebra Mussel, Dreissena polymorpha: A Resource for Invasive Species Research.</title>
        <authorList>
            <person name="McCartney M.A."/>
            <person name="Auch B."/>
            <person name="Kono T."/>
            <person name="Mallez S."/>
            <person name="Zhang Y."/>
            <person name="Obille A."/>
            <person name="Becker A."/>
            <person name="Abrahante J.E."/>
            <person name="Garbe J."/>
            <person name="Badalamenti J.P."/>
            <person name="Herman A."/>
            <person name="Mangelson H."/>
            <person name="Liachko I."/>
            <person name="Sullivan S."/>
            <person name="Sone E.D."/>
            <person name="Koren S."/>
            <person name="Silverstein K.A.T."/>
            <person name="Beckman K.B."/>
            <person name="Gohl D.M."/>
        </authorList>
    </citation>
    <scope>NUCLEOTIDE SEQUENCE</scope>
    <source>
        <strain evidence="2">Duluth1</strain>
        <tissue evidence="2">Whole animal</tissue>
    </source>
</reference>
<dbReference type="Proteomes" id="UP000828390">
    <property type="component" value="Unassembled WGS sequence"/>
</dbReference>
<comment type="caution">
    <text evidence="2">The sequence shown here is derived from an EMBL/GenBank/DDBJ whole genome shotgun (WGS) entry which is preliminary data.</text>
</comment>
<keyword evidence="3" id="KW-1185">Reference proteome</keyword>
<reference evidence="2" key="2">
    <citation type="submission" date="2020-11" db="EMBL/GenBank/DDBJ databases">
        <authorList>
            <person name="McCartney M.A."/>
            <person name="Auch B."/>
            <person name="Kono T."/>
            <person name="Mallez S."/>
            <person name="Becker A."/>
            <person name="Gohl D.M."/>
            <person name="Silverstein K.A.T."/>
            <person name="Koren S."/>
            <person name="Bechman K.B."/>
            <person name="Herman A."/>
            <person name="Abrahante J.E."/>
            <person name="Garbe J."/>
        </authorList>
    </citation>
    <scope>NUCLEOTIDE SEQUENCE</scope>
    <source>
        <strain evidence="2">Duluth1</strain>
        <tissue evidence="2">Whole animal</tissue>
    </source>
</reference>
<feature type="compositionally biased region" description="Basic and acidic residues" evidence="1">
    <location>
        <begin position="146"/>
        <end position="163"/>
    </location>
</feature>
<evidence type="ECO:0000313" key="2">
    <source>
        <dbReference type="EMBL" id="KAH3701297.1"/>
    </source>
</evidence>
<feature type="compositionally biased region" description="Basic and acidic residues" evidence="1">
    <location>
        <begin position="343"/>
        <end position="361"/>
    </location>
</feature>
<name>A0A9D4BQC9_DREPO</name>
<dbReference type="OrthoDB" id="6158363at2759"/>
<dbReference type="EMBL" id="JAIWYP010000015">
    <property type="protein sequence ID" value="KAH3701297.1"/>
    <property type="molecule type" value="Genomic_DNA"/>
</dbReference>
<sequence>MTDRNVFRMVVFHTPRGRLSETRGLSEGPVITELPDDFEVDNVKAVKGVKDSSNDSNDNIDTNTDIAANALANDENALDYNARAKLVENKQSGRAYTDLVDNEETGEKTDDKCTPKHEDRHTHFTLGFQFTTKDLPSKHPSNFIRSNDRFTNDPKKHDTKELEIESPTGPESDFNDSSKPLVSANRNGNHLFNVSAYHPDAIHNTDSFQEATAFPKQNAWNATFGDNDHKNRSERACVEPFVHSGPNKPVTANDAHRIEDGTSQHGHSNQGENDEQTATCPTFLKQKYCKHKEIKEMRVPCINGCHLYVLMQCTNCKKEFSEEELLTLTEKRSAKLNKNAIPKKSERSFVEDNETPKKPSTKETPVARSNKNYSTRRKNEEADRLLETKHCVQSEARRDLNDFGNGGPVEDSRSV</sequence>
<feature type="region of interest" description="Disordered" evidence="1">
    <location>
        <begin position="338"/>
        <end position="415"/>
    </location>
</feature>
<feature type="compositionally biased region" description="Polar residues" evidence="1">
    <location>
        <begin position="136"/>
        <end position="145"/>
    </location>
</feature>
<dbReference type="AlphaFoldDB" id="A0A9D4BQC9"/>
<feature type="compositionally biased region" description="Basic and acidic residues" evidence="1">
    <location>
        <begin position="377"/>
        <end position="401"/>
    </location>
</feature>
<proteinExistence type="predicted"/>
<gene>
    <name evidence="2" type="ORF">DPMN_076280</name>
</gene>
<protein>
    <submittedName>
        <fullName evidence="2">Uncharacterized protein</fullName>
    </submittedName>
</protein>
<feature type="region of interest" description="Disordered" evidence="1">
    <location>
        <begin position="136"/>
        <end position="178"/>
    </location>
</feature>
<accession>A0A9D4BQC9</accession>